<dbReference type="GO" id="GO:0046872">
    <property type="term" value="F:metal ion binding"/>
    <property type="evidence" value="ECO:0007669"/>
    <property type="project" value="UniProtKB-KW"/>
</dbReference>
<dbReference type="PaxDb" id="3827-XP_004498694.1"/>
<dbReference type="PANTHER" id="PTHR31604:SF46">
    <property type="entry name" value="LRP1 CARBOXY-TERMINAL DOMAIN PROTEIN"/>
    <property type="match status" value="1"/>
</dbReference>
<dbReference type="NCBIfam" id="TIGR01624">
    <property type="entry name" value="LRP1_Cterm"/>
    <property type="match status" value="1"/>
</dbReference>
<organism evidence="12 13">
    <name type="scientific">Cicer arietinum</name>
    <name type="common">Chickpea</name>
    <name type="synonym">Garbanzo</name>
    <dbReference type="NCBI Taxonomy" id="3827"/>
    <lineage>
        <taxon>Eukaryota</taxon>
        <taxon>Viridiplantae</taxon>
        <taxon>Streptophyta</taxon>
        <taxon>Embryophyta</taxon>
        <taxon>Tracheophyta</taxon>
        <taxon>Spermatophyta</taxon>
        <taxon>Magnoliopsida</taxon>
        <taxon>eudicotyledons</taxon>
        <taxon>Gunneridae</taxon>
        <taxon>Pentapetalae</taxon>
        <taxon>rosids</taxon>
        <taxon>fabids</taxon>
        <taxon>Fabales</taxon>
        <taxon>Fabaceae</taxon>
        <taxon>Papilionoideae</taxon>
        <taxon>50 kb inversion clade</taxon>
        <taxon>NPAAA clade</taxon>
        <taxon>Hologalegina</taxon>
        <taxon>IRL clade</taxon>
        <taxon>Cicereae</taxon>
        <taxon>Cicer</taxon>
    </lineage>
</organism>
<dbReference type="GO" id="GO:0005634">
    <property type="term" value="C:nucleus"/>
    <property type="evidence" value="ECO:0007669"/>
    <property type="project" value="UniProtKB-SubCell"/>
</dbReference>
<evidence type="ECO:0000256" key="4">
    <source>
        <dbReference type="ARBA" id="ARBA00022723"/>
    </source>
</evidence>
<evidence type="ECO:0000256" key="6">
    <source>
        <dbReference type="ARBA" id="ARBA00023070"/>
    </source>
</evidence>
<protein>
    <submittedName>
        <fullName evidence="13">Protein LATERAL ROOT PRIMORDIUM 1-like</fullName>
    </submittedName>
</protein>
<keyword evidence="6" id="KW-0073">Auxin biosynthesis</keyword>
<dbReference type="OrthoDB" id="1913243at2759"/>
<dbReference type="GeneID" id="101492090"/>
<dbReference type="RefSeq" id="XP_004498694.1">
    <property type="nucleotide sequence ID" value="XM_004498637.3"/>
</dbReference>
<feature type="compositionally biased region" description="Polar residues" evidence="11">
    <location>
        <begin position="31"/>
        <end position="40"/>
    </location>
</feature>
<keyword evidence="12" id="KW-1185">Reference proteome</keyword>
<dbReference type="GO" id="GO:0045893">
    <property type="term" value="P:positive regulation of DNA-templated transcription"/>
    <property type="evidence" value="ECO:0007669"/>
    <property type="project" value="TreeGrafter"/>
</dbReference>
<evidence type="ECO:0000313" key="13">
    <source>
        <dbReference type="RefSeq" id="XP_004498694.1"/>
    </source>
</evidence>
<keyword evidence="10" id="KW-0927">Auxin signaling pathway</keyword>
<evidence type="ECO:0000256" key="11">
    <source>
        <dbReference type="SAM" id="MobiDB-lite"/>
    </source>
</evidence>
<keyword evidence="5" id="KW-0862">Zinc</keyword>
<evidence type="ECO:0000256" key="5">
    <source>
        <dbReference type="ARBA" id="ARBA00022833"/>
    </source>
</evidence>
<dbReference type="eggNOG" id="ENOG502QTXY">
    <property type="taxonomic scope" value="Eukaryota"/>
</dbReference>
<dbReference type="STRING" id="3827.A0A1S2Y3B9"/>
<evidence type="ECO:0000256" key="1">
    <source>
        <dbReference type="ARBA" id="ARBA00004123"/>
    </source>
</evidence>
<keyword evidence="3" id="KW-0217">Developmental protein</keyword>
<dbReference type="KEGG" id="cam:101492090"/>
<evidence type="ECO:0000256" key="9">
    <source>
        <dbReference type="ARBA" id="ARBA00023242"/>
    </source>
</evidence>
<dbReference type="Proteomes" id="UP000087171">
    <property type="component" value="Chromosome Ca4"/>
</dbReference>
<evidence type="ECO:0000256" key="8">
    <source>
        <dbReference type="ARBA" id="ARBA00023159"/>
    </source>
</evidence>
<feature type="region of interest" description="Disordered" evidence="11">
    <location>
        <begin position="18"/>
        <end position="45"/>
    </location>
</feature>
<dbReference type="GO" id="GO:0003677">
    <property type="term" value="F:DNA binding"/>
    <property type="evidence" value="ECO:0007669"/>
    <property type="project" value="UniProtKB-KW"/>
</dbReference>
<keyword evidence="4" id="KW-0479">Metal-binding</keyword>
<keyword evidence="7" id="KW-0238">DNA-binding</keyword>
<evidence type="ECO:0000256" key="3">
    <source>
        <dbReference type="ARBA" id="ARBA00022473"/>
    </source>
</evidence>
<name>A0A1S2Y3B9_CICAR</name>
<evidence type="ECO:0000313" key="12">
    <source>
        <dbReference type="Proteomes" id="UP000087171"/>
    </source>
</evidence>
<dbReference type="PANTHER" id="PTHR31604">
    <property type="entry name" value="PROTEIN LATERAL ROOT PRIMORDIUM 1"/>
    <property type="match status" value="1"/>
</dbReference>
<comment type="subcellular location">
    <subcellularLocation>
        <location evidence="1">Nucleus</location>
    </subcellularLocation>
</comment>
<dbReference type="InterPro" id="IPR007818">
    <property type="entry name" value="SHI"/>
</dbReference>
<sequence length="319" mass="34788">MSMLGLRDLLLIAPTPSSIHHHQQQQNQNQPISTDQNSNHPLPSPSSLSVGFGIFPLLTTTPCIPQSQNNESQENPNNNNFWNLRMYQEPKKGVSVINVDDEKINNNKMVVMESEENGVYGSEYRVCEDCGNRAKKDCVFRRCRTCCKGRGYDCCTHLKSTWIPSTRRREREIEVVGGGGDGVAKRLKSLIGSSQNVSANSHSSNSNATTPKSFATSSCHQDAGFKETLPGHVQAPAVFKCHRVTAIGNGEDEFAYLATVHISGHVFKGFLYDHGVDGKNAMHCVSELQLGNNCSGKNGECSSAIGVPTNINTYPASAT</sequence>
<reference evidence="12" key="1">
    <citation type="journal article" date="2013" name="Nat. Biotechnol.">
        <title>Draft genome sequence of chickpea (Cicer arietinum) provides a resource for trait improvement.</title>
        <authorList>
            <person name="Varshney R.K."/>
            <person name="Song C."/>
            <person name="Saxena R.K."/>
            <person name="Azam S."/>
            <person name="Yu S."/>
            <person name="Sharpe A.G."/>
            <person name="Cannon S."/>
            <person name="Baek J."/>
            <person name="Rosen B.D."/>
            <person name="Tar'an B."/>
            <person name="Millan T."/>
            <person name="Zhang X."/>
            <person name="Ramsay L.D."/>
            <person name="Iwata A."/>
            <person name="Wang Y."/>
            <person name="Nelson W."/>
            <person name="Farmer A.D."/>
            <person name="Gaur P.M."/>
            <person name="Soderlund C."/>
            <person name="Penmetsa R.V."/>
            <person name="Xu C."/>
            <person name="Bharti A.K."/>
            <person name="He W."/>
            <person name="Winter P."/>
            <person name="Zhao S."/>
            <person name="Hane J.K."/>
            <person name="Carrasquilla-Garcia N."/>
            <person name="Condie J.A."/>
            <person name="Upadhyaya H.D."/>
            <person name="Luo M.C."/>
            <person name="Thudi M."/>
            <person name="Gowda C.L."/>
            <person name="Singh N.P."/>
            <person name="Lichtenzveig J."/>
            <person name="Gali K.K."/>
            <person name="Rubio J."/>
            <person name="Nadarajan N."/>
            <person name="Dolezel J."/>
            <person name="Bansal K.C."/>
            <person name="Xu X."/>
            <person name="Edwards D."/>
            <person name="Zhang G."/>
            <person name="Kahl G."/>
            <person name="Gil J."/>
            <person name="Singh K.B."/>
            <person name="Datta S.K."/>
            <person name="Jackson S.A."/>
            <person name="Wang J."/>
            <person name="Cook D.R."/>
        </authorList>
    </citation>
    <scope>NUCLEOTIDE SEQUENCE [LARGE SCALE GENOMIC DNA]</scope>
    <source>
        <strain evidence="12">cv. CDC Frontier</strain>
    </source>
</reference>
<dbReference type="Pfam" id="PF05142">
    <property type="entry name" value="DUF702"/>
    <property type="match status" value="1"/>
</dbReference>
<dbReference type="InterPro" id="IPR006511">
    <property type="entry name" value="SHI_C"/>
</dbReference>
<dbReference type="GO" id="GO:0009734">
    <property type="term" value="P:auxin-activated signaling pathway"/>
    <property type="evidence" value="ECO:0007669"/>
    <property type="project" value="UniProtKB-KW"/>
</dbReference>
<dbReference type="NCBIfam" id="TIGR01623">
    <property type="entry name" value="put_zinc_LRP1"/>
    <property type="match status" value="1"/>
</dbReference>
<reference evidence="13" key="2">
    <citation type="submission" date="2025-08" db="UniProtKB">
        <authorList>
            <consortium name="RefSeq"/>
        </authorList>
    </citation>
    <scope>IDENTIFICATION</scope>
    <source>
        <tissue evidence="13">Etiolated seedlings</tissue>
    </source>
</reference>
<proteinExistence type="inferred from homology"/>
<keyword evidence="8" id="KW-0010">Activator</keyword>
<dbReference type="GO" id="GO:0009851">
    <property type="term" value="P:auxin biosynthetic process"/>
    <property type="evidence" value="ECO:0007669"/>
    <property type="project" value="UniProtKB-KW"/>
</dbReference>
<comment type="similarity">
    <text evidence="2">Belongs to the SHI protein family.</text>
</comment>
<dbReference type="AlphaFoldDB" id="A0A1S2Y3B9"/>
<keyword evidence="9" id="KW-0539">Nucleus</keyword>
<evidence type="ECO:0000256" key="10">
    <source>
        <dbReference type="ARBA" id="ARBA00023294"/>
    </source>
</evidence>
<dbReference type="GO" id="GO:0003700">
    <property type="term" value="F:DNA-binding transcription factor activity"/>
    <property type="evidence" value="ECO:0007669"/>
    <property type="project" value="InterPro"/>
</dbReference>
<dbReference type="InterPro" id="IPR006510">
    <property type="entry name" value="Znf_LRP1"/>
</dbReference>
<accession>A0A1S2Y3B9</accession>
<evidence type="ECO:0000256" key="7">
    <source>
        <dbReference type="ARBA" id="ARBA00023125"/>
    </source>
</evidence>
<gene>
    <name evidence="13" type="primary">LOC101492090</name>
</gene>
<evidence type="ECO:0000256" key="2">
    <source>
        <dbReference type="ARBA" id="ARBA00006911"/>
    </source>
</evidence>